<gene>
    <name evidence="9" type="ORF">SG35_019185</name>
</gene>
<dbReference type="InterPro" id="IPR003661">
    <property type="entry name" value="HisK_dim/P_dom"/>
</dbReference>
<dbReference type="InterPro" id="IPR050736">
    <property type="entry name" value="Sensor_HK_Regulatory"/>
</dbReference>
<dbReference type="InterPro" id="IPR004358">
    <property type="entry name" value="Sig_transdc_His_kin-like_C"/>
</dbReference>
<feature type="transmembrane region" description="Helical" evidence="7">
    <location>
        <begin position="21"/>
        <end position="42"/>
    </location>
</feature>
<sequence length="600" mass="69211">MRIFPNNHLLNYAQRLRRLRYLAIGFLLCLLIPLGILLYFGFLQIEKNLLEQYQREASSLVQVTERTLAKRRMLTNALPADAFEYYQQVYNPVTRQSQQVLSPLAQLDFAQPKISQQLDGLVGFFQYNSQGDFNSPIWPYVLSDSSLSKEDTDKAGQQALAQPLNPALGPELLVRKETAVNIYQLLSQSKTIQQRLHDGLGEKQYLFTMAFDIPGYFIFYRVVSVAEQSRLQGYLVEREPYLFQLLTEVLEQRRFDSPIMIKLEDVKYSTEPEYFFYQNLPDGQVKVSREQQAEPRFQQQVIYSNRLRWPYDGYSLSLSTNSLPMTPAMVYSSVFIIVLIAAILSACYGFYRLSVKQLALGEQRLNFVSSVSHELKTPLTSIQMYSQMLKEGTVISEEYQKEYYEFIYAESERLTRLINNILQLSKLSHQQQAVQPEHTPLTVLLDIIRSKTSSLIDKHGFQQNMMVEIANAAEMLVFVDKDAFSQVIINITDNAVKFFDQEQINDAGRQKIDFIFRQHAKSKQLIQMEIRDYGQGITPEQESKIFELFYRGGDELTRTTQGTGIGLALVNELVSAQQGEIKVERREPGLAMLLSFHVKY</sequence>
<dbReference type="Gene3D" id="3.30.565.10">
    <property type="entry name" value="Histidine kinase-like ATPase, C-terminal domain"/>
    <property type="match status" value="1"/>
</dbReference>
<comment type="catalytic activity">
    <reaction evidence="1">
        <text>ATP + protein L-histidine = ADP + protein N-phospho-L-histidine.</text>
        <dbReference type="EC" id="2.7.13.3"/>
    </reaction>
</comment>
<evidence type="ECO:0000313" key="10">
    <source>
        <dbReference type="Proteomes" id="UP000032568"/>
    </source>
</evidence>
<evidence type="ECO:0000256" key="3">
    <source>
        <dbReference type="ARBA" id="ARBA00022553"/>
    </source>
</evidence>
<accession>A0AAE9YKR4</accession>
<evidence type="ECO:0000313" key="9">
    <source>
        <dbReference type="EMBL" id="WDD97429.1"/>
    </source>
</evidence>
<feature type="domain" description="Histidine kinase" evidence="8">
    <location>
        <begin position="370"/>
        <end position="600"/>
    </location>
</feature>
<dbReference type="SMART" id="SM00388">
    <property type="entry name" value="HisKA"/>
    <property type="match status" value="1"/>
</dbReference>
<dbReference type="PROSITE" id="PS50109">
    <property type="entry name" value="HIS_KIN"/>
    <property type="match status" value="1"/>
</dbReference>
<dbReference type="Pfam" id="PF00512">
    <property type="entry name" value="HisKA"/>
    <property type="match status" value="1"/>
</dbReference>
<evidence type="ECO:0000256" key="7">
    <source>
        <dbReference type="SAM" id="Phobius"/>
    </source>
</evidence>
<dbReference type="InterPro" id="IPR036890">
    <property type="entry name" value="HATPase_C_sf"/>
</dbReference>
<reference evidence="9 10" key="1">
    <citation type="journal article" date="2015" name="Genome Announc.">
        <title>Draft Genome Sequences of Marine Isolates of Thalassomonas viridans and Thalassomonas actiniarum.</title>
        <authorList>
            <person name="Olonade I."/>
            <person name="van Zyl L.J."/>
            <person name="Trindade M."/>
        </authorList>
    </citation>
    <scope>NUCLEOTIDE SEQUENCE [LARGE SCALE GENOMIC DNA]</scope>
    <source>
        <strain evidence="9 10">A5K-106</strain>
    </source>
</reference>
<protein>
    <recommendedName>
        <fullName evidence="2">histidine kinase</fullName>
        <ecNumber evidence="2">2.7.13.3</ecNumber>
    </recommendedName>
</protein>
<organism evidence="9 10">
    <name type="scientific">Thalassomonas actiniarum</name>
    <dbReference type="NCBI Taxonomy" id="485447"/>
    <lineage>
        <taxon>Bacteria</taxon>
        <taxon>Pseudomonadati</taxon>
        <taxon>Pseudomonadota</taxon>
        <taxon>Gammaproteobacteria</taxon>
        <taxon>Alteromonadales</taxon>
        <taxon>Colwelliaceae</taxon>
        <taxon>Thalassomonas</taxon>
    </lineage>
</organism>
<dbReference type="CDD" id="cd00082">
    <property type="entry name" value="HisKA"/>
    <property type="match status" value="1"/>
</dbReference>
<evidence type="ECO:0000256" key="5">
    <source>
        <dbReference type="ARBA" id="ARBA00022777"/>
    </source>
</evidence>
<keyword evidence="7" id="KW-0472">Membrane</keyword>
<dbReference type="EMBL" id="CP059735">
    <property type="protein sequence ID" value="WDD97429.1"/>
    <property type="molecule type" value="Genomic_DNA"/>
</dbReference>
<dbReference type="SMART" id="SM00387">
    <property type="entry name" value="HATPase_c"/>
    <property type="match status" value="1"/>
</dbReference>
<proteinExistence type="predicted"/>
<keyword evidence="3" id="KW-0597">Phosphoprotein</keyword>
<keyword evidence="7" id="KW-1133">Transmembrane helix</keyword>
<name>A0AAE9YKR4_9GAMM</name>
<dbReference type="RefSeq" id="WP_053043470.1">
    <property type="nucleotide sequence ID" value="NZ_CP059735.1"/>
</dbReference>
<evidence type="ECO:0000256" key="4">
    <source>
        <dbReference type="ARBA" id="ARBA00022679"/>
    </source>
</evidence>
<keyword evidence="4" id="KW-0808">Transferase</keyword>
<dbReference type="Gene3D" id="1.10.287.130">
    <property type="match status" value="1"/>
</dbReference>
<dbReference type="CDD" id="cd00075">
    <property type="entry name" value="HATPase"/>
    <property type="match status" value="1"/>
</dbReference>
<dbReference type="PANTHER" id="PTHR43711:SF31">
    <property type="entry name" value="HISTIDINE KINASE"/>
    <property type="match status" value="1"/>
</dbReference>
<dbReference type="PRINTS" id="PR00344">
    <property type="entry name" value="BCTRLSENSOR"/>
</dbReference>
<dbReference type="AlphaFoldDB" id="A0AAE9YKR4"/>
<evidence type="ECO:0000259" key="8">
    <source>
        <dbReference type="PROSITE" id="PS50109"/>
    </source>
</evidence>
<keyword evidence="5 9" id="KW-0418">Kinase</keyword>
<keyword evidence="7" id="KW-0812">Transmembrane</keyword>
<evidence type="ECO:0000256" key="6">
    <source>
        <dbReference type="ARBA" id="ARBA00023012"/>
    </source>
</evidence>
<dbReference type="InterPro" id="IPR005467">
    <property type="entry name" value="His_kinase_dom"/>
</dbReference>
<dbReference type="FunFam" id="1.10.287.130:FF:000001">
    <property type="entry name" value="Two-component sensor histidine kinase"/>
    <property type="match status" value="1"/>
</dbReference>
<evidence type="ECO:0000256" key="1">
    <source>
        <dbReference type="ARBA" id="ARBA00000085"/>
    </source>
</evidence>
<keyword evidence="10" id="KW-1185">Reference proteome</keyword>
<dbReference type="SUPFAM" id="SSF47384">
    <property type="entry name" value="Homodimeric domain of signal transducing histidine kinase"/>
    <property type="match status" value="1"/>
</dbReference>
<reference evidence="9 10" key="2">
    <citation type="journal article" date="2022" name="Mar. Drugs">
        <title>Bioassay-Guided Fractionation Leads to the Detection of Cholic Acid Generated by the Rare Thalassomonas sp.</title>
        <authorList>
            <person name="Pheiffer F."/>
            <person name="Schneider Y.K."/>
            <person name="Hansen E.H."/>
            <person name="Andersen J.H."/>
            <person name="Isaksson J."/>
            <person name="Busche T."/>
            <person name="R C."/>
            <person name="Kalinowski J."/>
            <person name="Zyl L.V."/>
            <person name="Trindade M."/>
        </authorList>
    </citation>
    <scope>NUCLEOTIDE SEQUENCE [LARGE SCALE GENOMIC DNA]</scope>
    <source>
        <strain evidence="9 10">A5K-106</strain>
    </source>
</reference>
<dbReference type="PANTHER" id="PTHR43711">
    <property type="entry name" value="TWO-COMPONENT HISTIDINE KINASE"/>
    <property type="match status" value="1"/>
</dbReference>
<dbReference type="InterPro" id="IPR003594">
    <property type="entry name" value="HATPase_dom"/>
</dbReference>
<dbReference type="SUPFAM" id="SSF55874">
    <property type="entry name" value="ATPase domain of HSP90 chaperone/DNA topoisomerase II/histidine kinase"/>
    <property type="match status" value="1"/>
</dbReference>
<dbReference type="GO" id="GO:0000155">
    <property type="term" value="F:phosphorelay sensor kinase activity"/>
    <property type="evidence" value="ECO:0007669"/>
    <property type="project" value="InterPro"/>
</dbReference>
<dbReference type="Pfam" id="PF02518">
    <property type="entry name" value="HATPase_c"/>
    <property type="match status" value="1"/>
</dbReference>
<dbReference type="EC" id="2.7.13.3" evidence="2"/>
<evidence type="ECO:0000256" key="2">
    <source>
        <dbReference type="ARBA" id="ARBA00012438"/>
    </source>
</evidence>
<dbReference type="KEGG" id="tact:SG35_019185"/>
<dbReference type="InterPro" id="IPR036097">
    <property type="entry name" value="HisK_dim/P_sf"/>
</dbReference>
<keyword evidence="6" id="KW-0902">Two-component regulatory system</keyword>
<dbReference type="Proteomes" id="UP000032568">
    <property type="component" value="Chromosome"/>
</dbReference>
<feature type="transmembrane region" description="Helical" evidence="7">
    <location>
        <begin position="328"/>
        <end position="351"/>
    </location>
</feature>